<evidence type="ECO:0000256" key="3">
    <source>
        <dbReference type="ARBA" id="ARBA00022827"/>
    </source>
</evidence>
<dbReference type="InterPro" id="IPR057661">
    <property type="entry name" value="RsdA/BaiN/AoA(So)_Rossmann"/>
</dbReference>
<dbReference type="Gene3D" id="2.40.30.10">
    <property type="entry name" value="Translation factors"/>
    <property type="match status" value="1"/>
</dbReference>
<dbReference type="eggNOG" id="COG2081">
    <property type="taxonomic scope" value="Bacteria"/>
</dbReference>
<dbReference type="PANTHER" id="PTHR42887:SF2">
    <property type="entry name" value="OS12G0638800 PROTEIN"/>
    <property type="match status" value="1"/>
</dbReference>
<dbReference type="Proteomes" id="UP000003610">
    <property type="component" value="Unassembled WGS sequence"/>
</dbReference>
<keyword evidence="3" id="KW-0274">FAD</keyword>
<accession>E1KQV8</accession>
<evidence type="ECO:0000259" key="4">
    <source>
        <dbReference type="Pfam" id="PF03486"/>
    </source>
</evidence>
<dbReference type="SUPFAM" id="SSF51905">
    <property type="entry name" value="FAD/NAD(P)-binding domain"/>
    <property type="match status" value="1"/>
</dbReference>
<dbReference type="NCBIfam" id="TIGR00275">
    <property type="entry name" value="aminoacetone oxidase family FAD-binding enzyme"/>
    <property type="match status" value="1"/>
</dbReference>
<comment type="cofactor">
    <cofactor evidence="1">
        <name>FAD</name>
        <dbReference type="ChEBI" id="CHEBI:57692"/>
    </cofactor>
</comment>
<dbReference type="SUPFAM" id="SSF160996">
    <property type="entry name" value="HI0933 insert domain-like"/>
    <property type="match status" value="1"/>
</dbReference>
<dbReference type="InterPro" id="IPR023166">
    <property type="entry name" value="BaiN-like_dom_sf"/>
</dbReference>
<dbReference type="Pfam" id="PF03486">
    <property type="entry name" value="HI0933_like"/>
    <property type="match status" value="1"/>
</dbReference>
<proteinExistence type="predicted"/>
<dbReference type="PRINTS" id="PR00411">
    <property type="entry name" value="PNDRDTASEI"/>
</dbReference>
<evidence type="ECO:0000313" key="7">
    <source>
        <dbReference type="Proteomes" id="UP000003610"/>
    </source>
</evidence>
<dbReference type="PRINTS" id="PR00368">
    <property type="entry name" value="FADPNR"/>
</dbReference>
<evidence type="ECO:0000256" key="2">
    <source>
        <dbReference type="ARBA" id="ARBA00022630"/>
    </source>
</evidence>
<dbReference type="PANTHER" id="PTHR42887">
    <property type="entry name" value="OS12G0638800 PROTEIN"/>
    <property type="match status" value="1"/>
</dbReference>
<reference evidence="6 7" key="1">
    <citation type="submission" date="2010-08" db="EMBL/GenBank/DDBJ databases">
        <authorList>
            <person name="Durkin A.S."/>
            <person name="Madupu R."/>
            <person name="Torralba M."/>
            <person name="Gillis M."/>
            <person name="Methe B."/>
            <person name="Sutton G."/>
            <person name="Nelson K.E."/>
        </authorList>
    </citation>
    <scope>NUCLEOTIDE SEQUENCE [LARGE SCALE GENOMIC DNA]</scope>
    <source>
        <strain evidence="6 7">FB035-09AN</strain>
    </source>
</reference>
<sequence>MHDKNNMRNIAIIGGGAAGHFAAIAAKKAEPESVVTIFEKSGRVLVKVGVSGGGRCNLTNSFNDISDLKQAYPRGEKLLKRLFKTFDYKDAFQWFEQHGVVLVTQEDECVFPRSQSSQSVIDCLTHTASKLGVVTNLHHVLTKIQKMDNNRLELHFKEKAPRQFDKVIITTGGSPRIGGLQYLADLGHKIEQPVPSLFTFNIREKAFCNLMGAVVTPVQLSIPSTKFRSQGALLITHWGMSGPATLKLSSYAARYLAEQNYQSPVAINWVNETNAQLVEQNIMDLALLNQKKQVANVRPYDLPSRVWSYLLERSNIEKEKRWGEVGRKMMNKLVETLTNDVHQIAGKGTFRDEFVTCGGVSLKSINPNTLESKVCSGLYFAGEVLDIDAITGGFNLQAAWTTGFVAGQK</sequence>
<dbReference type="Gene3D" id="3.50.50.60">
    <property type="entry name" value="FAD/NAD(P)-binding domain"/>
    <property type="match status" value="1"/>
</dbReference>
<evidence type="ECO:0000259" key="5">
    <source>
        <dbReference type="Pfam" id="PF22780"/>
    </source>
</evidence>
<dbReference type="InterPro" id="IPR004792">
    <property type="entry name" value="BaiN-like"/>
</dbReference>
<comment type="caution">
    <text evidence="6">The sequence shown here is derived from an EMBL/GenBank/DDBJ whole genome shotgun (WGS) entry which is preliminary data.</text>
</comment>
<organism evidence="6 7">
    <name type="scientific">Prevotella disiens FB035-09AN</name>
    <dbReference type="NCBI Taxonomy" id="866771"/>
    <lineage>
        <taxon>Bacteria</taxon>
        <taxon>Pseudomonadati</taxon>
        <taxon>Bacteroidota</taxon>
        <taxon>Bacteroidia</taxon>
        <taxon>Bacteroidales</taxon>
        <taxon>Prevotellaceae</taxon>
        <taxon>Prevotella</taxon>
    </lineage>
</organism>
<dbReference type="Gene3D" id="1.10.8.260">
    <property type="entry name" value="HI0933 insert domain-like"/>
    <property type="match status" value="1"/>
</dbReference>
<dbReference type="Pfam" id="PF22780">
    <property type="entry name" value="HI0933_like_1st"/>
    <property type="match status" value="1"/>
</dbReference>
<gene>
    <name evidence="6" type="ORF">HMPREF9296_1189</name>
</gene>
<dbReference type="AlphaFoldDB" id="E1KQV8"/>
<keyword evidence="2" id="KW-0285">Flavoprotein</keyword>
<dbReference type="STRING" id="866771.HMPREF9296_1189"/>
<evidence type="ECO:0000313" key="6">
    <source>
        <dbReference type="EMBL" id="EFL46201.1"/>
    </source>
</evidence>
<evidence type="ECO:0000256" key="1">
    <source>
        <dbReference type="ARBA" id="ARBA00001974"/>
    </source>
</evidence>
<name>E1KQV8_9BACT</name>
<feature type="domain" description="RsdA/BaiN/AoA(So)-like Rossmann fold-like" evidence="4">
    <location>
        <begin position="9"/>
        <end position="408"/>
    </location>
</feature>
<protein>
    <submittedName>
        <fullName evidence="6">Flavoprotein family protein</fullName>
    </submittedName>
</protein>
<dbReference type="EMBL" id="AEDO01000035">
    <property type="protein sequence ID" value="EFL46201.1"/>
    <property type="molecule type" value="Genomic_DNA"/>
</dbReference>
<dbReference type="InterPro" id="IPR036188">
    <property type="entry name" value="FAD/NAD-bd_sf"/>
</dbReference>
<feature type="domain" description="RsdA/BaiN/AoA(So)-like insert" evidence="5">
    <location>
        <begin position="194"/>
        <end position="355"/>
    </location>
</feature>
<dbReference type="InterPro" id="IPR055178">
    <property type="entry name" value="RsdA/BaiN/AoA(So)-like_dom"/>
</dbReference>